<dbReference type="PANTHER" id="PTHR32432:SF3">
    <property type="entry name" value="ETHANOLAMINE UTILIZATION PROTEIN EUTJ"/>
    <property type="match status" value="1"/>
</dbReference>
<accession>A0A5D0MF38</accession>
<sequence length="349" mass="40893">MKYLIFLKKIVNYNKRRLLLNKLIILPSRNFIKYLSTNDNSSEIRDLGIISYNGNIKEGVDALQDRCTIDKNTAVVFIIPSYKSQVKSLETNKVEKKYLKNIISSEYQDELQLNPQKHNWDFTVVNETKDKYKLLVSFTEKEYIENWISQLIIADMEPSLVTVEQISILNAFYFHKGYKPIIAVDIGYVDTEIIIYDRDKEFFQMDIQIGGNDFTKNIKDIYDVNWDQAKEILKNPGKLEAIIGDKINEKPKLFKGVSSLVDNIIYEIKRSIIFYENRFREIDFDEIMLVGGVSNLENIAWYLGYEIGAEVKKYNYFYNLEKDLKYDKKQLLENNILTFSNLLGGALFK</sequence>
<organism evidence="1 2">
    <name type="scientific">Candidatus Mcinerneyibacterium aminivorans</name>
    <dbReference type="NCBI Taxonomy" id="2703815"/>
    <lineage>
        <taxon>Bacteria</taxon>
        <taxon>Candidatus Macinerneyibacteriota</taxon>
        <taxon>Candidatus Mcinerneyibacteria</taxon>
        <taxon>Candidatus Mcinerneyibacteriales</taxon>
        <taxon>Candidatus Mcinerneyibacteriaceae</taxon>
        <taxon>Candidatus Mcinerneyibacterium</taxon>
    </lineage>
</organism>
<dbReference type="AlphaFoldDB" id="A0A5D0MF38"/>
<dbReference type="EMBL" id="VSIX01000032">
    <property type="protein sequence ID" value="TYB31636.1"/>
    <property type="molecule type" value="Genomic_DNA"/>
</dbReference>
<dbReference type="InterPro" id="IPR050696">
    <property type="entry name" value="FtsA/MreB"/>
</dbReference>
<dbReference type="Gene3D" id="3.30.420.40">
    <property type="match status" value="2"/>
</dbReference>
<comment type="caution">
    <text evidence="1">The sequence shown here is derived from an EMBL/GenBank/DDBJ whole genome shotgun (WGS) entry which is preliminary data.</text>
</comment>
<dbReference type="Pfam" id="PF11104">
    <property type="entry name" value="PilM_2"/>
    <property type="match status" value="1"/>
</dbReference>
<reference evidence="1" key="1">
    <citation type="submission" date="2019-08" db="EMBL/GenBank/DDBJ databases">
        <title>Genomic characterization of a novel candidate phylum (ARYD3) from a high temperature, high salinity tertiary oil reservoir in north central Oklahoma, USA.</title>
        <authorList>
            <person name="Youssef N.H."/>
            <person name="Yadav A."/>
            <person name="Elshahed M.S."/>
        </authorList>
    </citation>
    <scope>NUCLEOTIDE SEQUENCE [LARGE SCALE GENOMIC DNA]</scope>
    <source>
        <strain evidence="1">ARYD3</strain>
    </source>
</reference>
<keyword evidence="2" id="KW-1185">Reference proteome</keyword>
<dbReference type="SUPFAM" id="SSF53067">
    <property type="entry name" value="Actin-like ATPase domain"/>
    <property type="match status" value="2"/>
</dbReference>
<dbReference type="Proteomes" id="UP000324143">
    <property type="component" value="Unassembled WGS sequence"/>
</dbReference>
<dbReference type="InterPro" id="IPR005883">
    <property type="entry name" value="PilM"/>
</dbReference>
<evidence type="ECO:0008006" key="3">
    <source>
        <dbReference type="Google" id="ProtNLM"/>
    </source>
</evidence>
<proteinExistence type="predicted"/>
<protein>
    <recommendedName>
        <fullName evidence="3">Type IV pilus assembly protein PilM</fullName>
    </recommendedName>
</protein>
<name>A0A5D0MF38_9BACT</name>
<dbReference type="InterPro" id="IPR043129">
    <property type="entry name" value="ATPase_NBD"/>
</dbReference>
<evidence type="ECO:0000313" key="2">
    <source>
        <dbReference type="Proteomes" id="UP000324143"/>
    </source>
</evidence>
<dbReference type="PANTHER" id="PTHR32432">
    <property type="entry name" value="CELL DIVISION PROTEIN FTSA-RELATED"/>
    <property type="match status" value="1"/>
</dbReference>
<gene>
    <name evidence="1" type="ORF">FXF47_03295</name>
</gene>
<evidence type="ECO:0000313" key="1">
    <source>
        <dbReference type="EMBL" id="TYB31636.1"/>
    </source>
</evidence>
<dbReference type="Gene3D" id="3.30.1490.300">
    <property type="match status" value="1"/>
</dbReference>